<feature type="transmembrane region" description="Helical" evidence="1">
    <location>
        <begin position="104"/>
        <end position="128"/>
    </location>
</feature>
<reference evidence="2 3" key="1">
    <citation type="submission" date="2018-05" db="EMBL/GenBank/DDBJ databases">
        <title>Genetic diversity of glacier-inhabiting Cryobacterium bacteria in China and description of Cryobacterium mengkeensis sp. nov. and Arthrobacter glacialis sp. nov.</title>
        <authorList>
            <person name="Liu Q."/>
            <person name="Xin Y.-H."/>
        </authorList>
    </citation>
    <scope>NUCLEOTIDE SEQUENCE [LARGE SCALE GENOMIC DNA]</scope>
    <source>
        <strain evidence="2 3">B7</strain>
    </source>
</reference>
<dbReference type="Proteomes" id="UP000247980">
    <property type="component" value="Unassembled WGS sequence"/>
</dbReference>
<feature type="transmembrane region" description="Helical" evidence="1">
    <location>
        <begin position="487"/>
        <end position="503"/>
    </location>
</feature>
<dbReference type="RefSeq" id="WP_110483981.1">
    <property type="nucleotide sequence ID" value="NZ_QJVC01000002.1"/>
</dbReference>
<keyword evidence="1" id="KW-1133">Transmembrane helix</keyword>
<name>A0A2V5ITF0_9MICC</name>
<sequence>MNWLDTVPTLLAATALIFIPGAVLARTLGARGIAWLAVSAPLSLTLIGAGAIVANLAHVRWSPIVVVALTLGISVVLWGVRYVVEIRRGEKRQPLWVISPKSTIFGLIVGLIVAAVTIGLRLASMFIAPENISQTYDNVFHLNAVRYILDSGNGSSLYLGDLTGSGRSAFYPGAWHDLVALVSQVSGSSIPVSVNATNIILGALVWTISAMYLVTRALGSRPAVYILTGVLAGAFASFPYLLLDFGVLYPNFLALVLLPVAVGLVTDVLRFSHKDHPGTMRALILLVLMTPGLALSHPNAVMLLGAFALPLIAFWLFAQLRALLAKKLSLVWFIVSVVGAAVYTTVLLNVWEAIRPTELASFWPPTQSIAQALGEAVANAPLGRPESWTIICMTMLGIYAVVRSRTHLWVLGVLATGVYFFVVVSAFEVGDGRSFVTGVFYNDSFRLAALLPMAGILVSVFGAVWLFDHLAAAAKATPLDAPRRWQTCCAIGIVAVIGIGIWAQNKSMEIAVTTAQESYTINEEAPLLSSDEASLLSRVDANVPADATVIANPAAGGSLVYALADRHILLPAASSQPTPLESTLIFNLFDLSGNPEVCSAAKTLNAFYVLDFGSLQINEMTRPFPTSEQLEANPGLTLVDEEGPARLYRIDGC</sequence>
<keyword evidence="3" id="KW-1185">Reference proteome</keyword>
<dbReference type="EMBL" id="QJVC01000002">
    <property type="protein sequence ID" value="PYI39808.1"/>
    <property type="molecule type" value="Genomic_DNA"/>
</dbReference>
<evidence type="ECO:0000256" key="1">
    <source>
        <dbReference type="SAM" id="Phobius"/>
    </source>
</evidence>
<keyword evidence="1" id="KW-0812">Transmembrane</keyword>
<feature type="transmembrane region" description="Helical" evidence="1">
    <location>
        <begin position="248"/>
        <end position="266"/>
    </location>
</feature>
<feature type="transmembrane region" description="Helical" evidence="1">
    <location>
        <begin position="330"/>
        <end position="351"/>
    </location>
</feature>
<keyword evidence="1" id="KW-0472">Membrane</keyword>
<feature type="transmembrane region" description="Helical" evidence="1">
    <location>
        <begin position="6"/>
        <end position="25"/>
    </location>
</feature>
<accession>A0A2V5ITF0</accession>
<protein>
    <submittedName>
        <fullName evidence="2">Uncharacterized protein</fullName>
    </submittedName>
</protein>
<feature type="transmembrane region" description="Helical" evidence="1">
    <location>
        <begin position="447"/>
        <end position="467"/>
    </location>
</feature>
<evidence type="ECO:0000313" key="3">
    <source>
        <dbReference type="Proteomes" id="UP000247980"/>
    </source>
</evidence>
<feature type="transmembrane region" description="Helical" evidence="1">
    <location>
        <begin position="278"/>
        <end position="294"/>
    </location>
</feature>
<dbReference type="OrthoDB" id="3169698at2"/>
<evidence type="ECO:0000313" key="2">
    <source>
        <dbReference type="EMBL" id="PYI39808.1"/>
    </source>
</evidence>
<comment type="caution">
    <text evidence="2">The sequence shown here is derived from an EMBL/GenBank/DDBJ whole genome shotgun (WGS) entry which is preliminary data.</text>
</comment>
<dbReference type="InterPro" id="IPR046671">
    <property type="entry name" value="DUF6541"/>
</dbReference>
<gene>
    <name evidence="2" type="ORF">CVS30_03880</name>
</gene>
<feature type="transmembrane region" description="Helical" evidence="1">
    <location>
        <begin position="63"/>
        <end position="84"/>
    </location>
</feature>
<feature type="transmembrane region" description="Helical" evidence="1">
    <location>
        <begin position="409"/>
        <end position="427"/>
    </location>
</feature>
<dbReference type="AlphaFoldDB" id="A0A2V5ITF0"/>
<organism evidence="2 3">
    <name type="scientific">Arthrobacter psychrolactophilus</name>
    <dbReference type="NCBI Taxonomy" id="92442"/>
    <lineage>
        <taxon>Bacteria</taxon>
        <taxon>Bacillati</taxon>
        <taxon>Actinomycetota</taxon>
        <taxon>Actinomycetes</taxon>
        <taxon>Micrococcales</taxon>
        <taxon>Micrococcaceae</taxon>
        <taxon>Arthrobacter</taxon>
    </lineage>
</organism>
<feature type="transmembrane region" description="Helical" evidence="1">
    <location>
        <begin position="222"/>
        <end position="242"/>
    </location>
</feature>
<proteinExistence type="predicted"/>
<dbReference type="Pfam" id="PF20176">
    <property type="entry name" value="DUF6541"/>
    <property type="match status" value="1"/>
</dbReference>
<feature type="transmembrane region" description="Helical" evidence="1">
    <location>
        <begin position="196"/>
        <end position="215"/>
    </location>
</feature>
<feature type="transmembrane region" description="Helical" evidence="1">
    <location>
        <begin position="32"/>
        <end position="57"/>
    </location>
</feature>